<keyword evidence="2" id="KW-1185">Reference proteome</keyword>
<sequence>MYKKLENYSINHEGEVNFHEFNKRILRTIESLSITEIVSNSYLYEVDQKTNKGIRISYYPKKIEISIFPSSSKYDYKLADILVNYLAFYSNGFLLNTSPKSKFSLPYDDRMKNDNRGYFIIPKVSENITTKILKG</sequence>
<comment type="caution">
    <text evidence="1">The sequence shown here is derived from an EMBL/GenBank/DDBJ whole genome shotgun (WGS) entry which is preliminary data.</text>
</comment>
<dbReference type="RefSeq" id="WP_116012830.1">
    <property type="nucleotide sequence ID" value="NZ_QNUH01000013.1"/>
</dbReference>
<dbReference type="EMBL" id="QNUH01000013">
    <property type="protein sequence ID" value="REC75817.1"/>
    <property type="molecule type" value="Genomic_DNA"/>
</dbReference>
<dbReference type="OrthoDB" id="9837037at2"/>
<evidence type="ECO:0000313" key="1">
    <source>
        <dbReference type="EMBL" id="REC75817.1"/>
    </source>
</evidence>
<protein>
    <submittedName>
        <fullName evidence="1">Uncharacterized protein</fullName>
    </submittedName>
</protein>
<evidence type="ECO:0000313" key="2">
    <source>
        <dbReference type="Proteomes" id="UP000257030"/>
    </source>
</evidence>
<proteinExistence type="predicted"/>
<name>A0A3D9DCR5_9FLAO</name>
<gene>
    <name evidence="1" type="ORF">DRF60_15005</name>
</gene>
<dbReference type="AlphaFoldDB" id="A0A3D9DCR5"/>
<dbReference type="Proteomes" id="UP000257030">
    <property type="component" value="Unassembled WGS sequence"/>
</dbReference>
<reference evidence="1 2" key="1">
    <citation type="journal article" date="2010" name="Syst. Appl. Microbiol.">
        <title>Four new species of Chryseobacterium from the rhizosphere of coastal sand dune plants, Chryseobacterium elymi sp. nov., Chryseobacterium hagamense sp. nov., Chryseobacterium lathyri sp. nov. and Chryseobacterium rhizosphaerae sp. nov.</title>
        <authorList>
            <person name="Cho S.H."/>
            <person name="Lee K.S."/>
            <person name="Shin D.S."/>
            <person name="Han J.H."/>
            <person name="Park K.S."/>
            <person name="Lee C.H."/>
            <person name="Park K.H."/>
            <person name="Kim S.B."/>
        </authorList>
    </citation>
    <scope>NUCLEOTIDE SEQUENCE [LARGE SCALE GENOMIC DNA]</scope>
    <source>
        <strain evidence="1 2">KCTC 22547</strain>
    </source>
</reference>
<organism evidence="1 2">
    <name type="scientific">Chryseobacterium elymi</name>
    <dbReference type="NCBI Taxonomy" id="395936"/>
    <lineage>
        <taxon>Bacteria</taxon>
        <taxon>Pseudomonadati</taxon>
        <taxon>Bacteroidota</taxon>
        <taxon>Flavobacteriia</taxon>
        <taxon>Flavobacteriales</taxon>
        <taxon>Weeksellaceae</taxon>
        <taxon>Chryseobacterium group</taxon>
        <taxon>Chryseobacterium</taxon>
    </lineage>
</organism>
<accession>A0A3D9DCR5</accession>